<feature type="compositionally biased region" description="Low complexity" evidence="1">
    <location>
        <begin position="109"/>
        <end position="130"/>
    </location>
</feature>
<dbReference type="AlphaFoldDB" id="A0A0E0B8N9"/>
<protein>
    <submittedName>
        <fullName evidence="2">Uncharacterized protein</fullName>
    </submittedName>
</protein>
<keyword evidence="3" id="KW-1185">Reference proteome</keyword>
<reference evidence="2" key="2">
    <citation type="submission" date="2018-05" db="EMBL/GenBank/DDBJ databases">
        <title>OgluRS3 (Oryza glumaepatula Reference Sequence Version 3).</title>
        <authorList>
            <person name="Zhang J."/>
            <person name="Kudrna D."/>
            <person name="Lee S."/>
            <person name="Talag J."/>
            <person name="Welchert J."/>
            <person name="Wing R.A."/>
        </authorList>
    </citation>
    <scope>NUCLEOTIDE SEQUENCE [LARGE SCALE GENOMIC DNA]</scope>
</reference>
<evidence type="ECO:0000313" key="3">
    <source>
        <dbReference type="Proteomes" id="UP000026961"/>
    </source>
</evidence>
<dbReference type="Proteomes" id="UP000026961">
    <property type="component" value="Chromosome 10"/>
</dbReference>
<sequence>MAPTASSLSNRPRHGKAFASHPHIDGNTIVHDISQAVNPRRNLPSPTLLCSTEQNRPRRPIDGRRSSASHRRHKRPQHRCTAAKTPVGAAGGYLCADKGLLQLPPLQHQTPTSVTRARPCPASPASRSRPLPVQGLHCTDAPCRMRRTGLHAAGRASTCRTGLRHRRPHIHAPSPASTPPAAPLRAEPASRCRPRLHAAEPASTLHVSHPTPRRRAGLHAPRATPASTPSRQADLNSAGRISTGCAGLHTAGLASMLLHAPPPPEPRLLCSRHPPPLLHLAPDPAMADADPVMPEVTNSVAAAFTTVPTPRRQSLPPPAAANPATTSTCRRRPRALTMAPLRLASTLRSARAGSRVAAATSLAAAILESCWFSRPFAQAAARQRGGGRTAVAVAVAWVAARVAQAGGDAGVLH</sequence>
<feature type="region of interest" description="Disordered" evidence="1">
    <location>
        <begin position="38"/>
        <end position="81"/>
    </location>
</feature>
<organism evidence="2">
    <name type="scientific">Oryza glumipatula</name>
    <dbReference type="NCBI Taxonomy" id="40148"/>
    <lineage>
        <taxon>Eukaryota</taxon>
        <taxon>Viridiplantae</taxon>
        <taxon>Streptophyta</taxon>
        <taxon>Embryophyta</taxon>
        <taxon>Tracheophyta</taxon>
        <taxon>Spermatophyta</taxon>
        <taxon>Magnoliopsida</taxon>
        <taxon>Liliopsida</taxon>
        <taxon>Poales</taxon>
        <taxon>Poaceae</taxon>
        <taxon>BOP clade</taxon>
        <taxon>Oryzoideae</taxon>
        <taxon>Oryzeae</taxon>
        <taxon>Oryzinae</taxon>
        <taxon>Oryza</taxon>
    </lineage>
</organism>
<dbReference type="EnsemblPlants" id="OGLUM10G04740.1">
    <property type="protein sequence ID" value="OGLUM10G04740.1"/>
    <property type="gene ID" value="OGLUM10G04740"/>
</dbReference>
<accession>A0A0E0B8N9</accession>
<feature type="compositionally biased region" description="Polar residues" evidence="1">
    <location>
        <begin position="1"/>
        <end position="10"/>
    </location>
</feature>
<feature type="region of interest" description="Disordered" evidence="1">
    <location>
        <begin position="309"/>
        <end position="329"/>
    </location>
</feature>
<feature type="region of interest" description="Disordered" evidence="1">
    <location>
        <begin position="1"/>
        <end position="26"/>
    </location>
</feature>
<feature type="compositionally biased region" description="Polar residues" evidence="1">
    <location>
        <begin position="225"/>
        <end position="235"/>
    </location>
</feature>
<evidence type="ECO:0000256" key="1">
    <source>
        <dbReference type="SAM" id="MobiDB-lite"/>
    </source>
</evidence>
<dbReference type="Gramene" id="OGLUM10G04740.1">
    <property type="protein sequence ID" value="OGLUM10G04740.1"/>
    <property type="gene ID" value="OGLUM10G04740"/>
</dbReference>
<feature type="region of interest" description="Disordered" evidence="1">
    <location>
        <begin position="109"/>
        <end position="133"/>
    </location>
</feature>
<name>A0A0E0B8N9_9ORYZ</name>
<evidence type="ECO:0000313" key="2">
    <source>
        <dbReference type="EnsemblPlants" id="OGLUM10G04740.1"/>
    </source>
</evidence>
<dbReference type="HOGENOM" id="CLU_666299_0_0_1"/>
<feature type="compositionally biased region" description="Basic and acidic residues" evidence="1">
    <location>
        <begin position="55"/>
        <end position="65"/>
    </location>
</feature>
<reference evidence="2" key="1">
    <citation type="submission" date="2015-04" db="UniProtKB">
        <authorList>
            <consortium name="EnsemblPlants"/>
        </authorList>
    </citation>
    <scope>IDENTIFICATION</scope>
</reference>
<feature type="region of interest" description="Disordered" evidence="1">
    <location>
        <begin position="153"/>
        <end position="237"/>
    </location>
</feature>
<proteinExistence type="predicted"/>
<feature type="compositionally biased region" description="Basic residues" evidence="1">
    <location>
        <begin position="67"/>
        <end position="78"/>
    </location>
</feature>
<feature type="compositionally biased region" description="Polar residues" evidence="1">
    <location>
        <begin position="44"/>
        <end position="54"/>
    </location>
</feature>